<protein>
    <submittedName>
        <fullName evidence="1">Uncharacterized protein</fullName>
    </submittedName>
</protein>
<reference evidence="1" key="1">
    <citation type="submission" date="2014-09" db="EMBL/GenBank/DDBJ databases">
        <authorList>
            <person name="Probst J Alexander"/>
        </authorList>
    </citation>
    <scope>NUCLEOTIDE SEQUENCE</scope>
</reference>
<organism evidence="1">
    <name type="scientific">groundwater metagenome</name>
    <dbReference type="NCBI Taxonomy" id="717931"/>
    <lineage>
        <taxon>unclassified sequences</taxon>
        <taxon>metagenomes</taxon>
        <taxon>ecological metagenomes</taxon>
    </lineage>
</organism>
<gene>
    <name evidence="1" type="ORF">MSIBF_A270001</name>
</gene>
<proteinExistence type="predicted"/>
<dbReference type="EMBL" id="CCXY01000190">
    <property type="protein sequence ID" value="CEG12767.1"/>
    <property type="molecule type" value="Genomic_DNA"/>
</dbReference>
<evidence type="ECO:0000313" key="1">
    <source>
        <dbReference type="EMBL" id="CEG12767.1"/>
    </source>
</evidence>
<name>A0A098E9S9_9ZZZZ</name>
<dbReference type="AlphaFoldDB" id="A0A098E9S9"/>
<sequence length="168" mass="19465">MSGIKKEEFTKWKENPNIYICKHNPTVYEQLMAVCYHPQLRELMGVIYVKLPYGYCGSCPNGIGSTEYVRFYVDWRNDGDFTDLCEDQGLGSVHVFDPGKENEKKLPIEYAVRKGVRMPKELLVKLESICAVRRVRAILSWVTIPPAGNPNWKPFWGNVVETHIRFHK</sequence>
<accession>A0A098E9S9</accession>